<organism evidence="1 2">
    <name type="scientific">Paraburkholderia domus</name>
    <dbReference type="NCBI Taxonomy" id="2793075"/>
    <lineage>
        <taxon>Bacteria</taxon>
        <taxon>Pseudomonadati</taxon>
        <taxon>Pseudomonadota</taxon>
        <taxon>Betaproteobacteria</taxon>
        <taxon>Burkholderiales</taxon>
        <taxon>Burkholderiaceae</taxon>
        <taxon>Paraburkholderia</taxon>
    </lineage>
</organism>
<evidence type="ECO:0000313" key="2">
    <source>
        <dbReference type="Proteomes" id="UP000675121"/>
    </source>
</evidence>
<dbReference type="AlphaFoldDB" id="A0A9N8MQ77"/>
<evidence type="ECO:0000313" key="1">
    <source>
        <dbReference type="EMBL" id="CAE6888974.1"/>
    </source>
</evidence>
<gene>
    <name evidence="1" type="ORF">R70211_02589</name>
</gene>
<comment type="caution">
    <text evidence="1">The sequence shown here is derived from an EMBL/GenBank/DDBJ whole genome shotgun (WGS) entry which is preliminary data.</text>
</comment>
<name>A0A9N8MQ77_9BURK</name>
<reference evidence="1" key="1">
    <citation type="submission" date="2021-02" db="EMBL/GenBank/DDBJ databases">
        <authorList>
            <person name="Vanwijnsberghe S."/>
        </authorList>
    </citation>
    <scope>NUCLEOTIDE SEQUENCE</scope>
    <source>
        <strain evidence="1">R-70211</strain>
    </source>
</reference>
<dbReference type="EMBL" id="CAJNAS010000006">
    <property type="protein sequence ID" value="CAE6888974.1"/>
    <property type="molecule type" value="Genomic_DNA"/>
</dbReference>
<proteinExistence type="predicted"/>
<sequence length="83" mass="8865">MEILKPRNARPLNADLTFGHPLRTYNVTEAAVFSPGSPDSSGYNRDSFLVHIAFGVSSSADSADDAIPPHSLPAIIRGVNTKD</sequence>
<accession>A0A9N8MQ77</accession>
<protein>
    <submittedName>
        <fullName evidence="1">Uncharacterized protein</fullName>
    </submittedName>
</protein>
<keyword evidence="2" id="KW-1185">Reference proteome</keyword>
<dbReference type="Proteomes" id="UP000675121">
    <property type="component" value="Unassembled WGS sequence"/>
</dbReference>